<dbReference type="EMBL" id="JASJQH010001533">
    <property type="protein sequence ID" value="KAK9761156.1"/>
    <property type="molecule type" value="Genomic_DNA"/>
</dbReference>
<sequence length="173" mass="19625">METKTVNLSPPAFEIRFDNSCPKVELIDSKSKASQIPPPFRKRDKIRSSFEYSHQQTESTPVTSTLNMEGGPHSDSLPPRLDSRQKNTVDFDDVVIPTVYKRLKMNQNITDKVHLDIAEQWYSDHDTVHIKPGHSPELENNGLGFVSYDMTSAKDLAHTEKSPKDKRACCIIL</sequence>
<name>A0ABR2WI36_9FUNG</name>
<evidence type="ECO:0000256" key="1">
    <source>
        <dbReference type="SAM" id="MobiDB-lite"/>
    </source>
</evidence>
<proteinExistence type="predicted"/>
<comment type="caution">
    <text evidence="2">The sequence shown here is derived from an EMBL/GenBank/DDBJ whole genome shotgun (WGS) entry which is preliminary data.</text>
</comment>
<evidence type="ECO:0000313" key="3">
    <source>
        <dbReference type="Proteomes" id="UP001479436"/>
    </source>
</evidence>
<protein>
    <submittedName>
        <fullName evidence="2">Uncharacterized protein</fullName>
    </submittedName>
</protein>
<accession>A0ABR2WI36</accession>
<feature type="region of interest" description="Disordered" evidence="1">
    <location>
        <begin position="28"/>
        <end position="85"/>
    </location>
</feature>
<gene>
    <name evidence="2" type="ORF">K7432_014150</name>
</gene>
<reference evidence="2 3" key="1">
    <citation type="submission" date="2023-04" db="EMBL/GenBank/DDBJ databases">
        <title>Genome of Basidiobolus ranarum AG-B5.</title>
        <authorList>
            <person name="Stajich J.E."/>
            <person name="Carter-House D."/>
            <person name="Gryganskyi A."/>
        </authorList>
    </citation>
    <scope>NUCLEOTIDE SEQUENCE [LARGE SCALE GENOMIC DNA]</scope>
    <source>
        <strain evidence="2 3">AG-B5</strain>
    </source>
</reference>
<feature type="compositionally biased region" description="Polar residues" evidence="1">
    <location>
        <begin position="50"/>
        <end position="67"/>
    </location>
</feature>
<organism evidence="2 3">
    <name type="scientific">Basidiobolus ranarum</name>
    <dbReference type="NCBI Taxonomy" id="34480"/>
    <lineage>
        <taxon>Eukaryota</taxon>
        <taxon>Fungi</taxon>
        <taxon>Fungi incertae sedis</taxon>
        <taxon>Zoopagomycota</taxon>
        <taxon>Entomophthoromycotina</taxon>
        <taxon>Basidiobolomycetes</taxon>
        <taxon>Basidiobolales</taxon>
        <taxon>Basidiobolaceae</taxon>
        <taxon>Basidiobolus</taxon>
    </lineage>
</organism>
<keyword evidence="3" id="KW-1185">Reference proteome</keyword>
<dbReference type="Proteomes" id="UP001479436">
    <property type="component" value="Unassembled WGS sequence"/>
</dbReference>
<evidence type="ECO:0000313" key="2">
    <source>
        <dbReference type="EMBL" id="KAK9761156.1"/>
    </source>
</evidence>